<protein>
    <recommendedName>
        <fullName evidence="3">Fibronectin type-III domain-containing protein</fullName>
    </recommendedName>
</protein>
<comment type="caution">
    <text evidence="1">The sequence shown here is derived from an EMBL/GenBank/DDBJ whole genome shotgun (WGS) entry which is preliminary data.</text>
</comment>
<dbReference type="Gene3D" id="2.60.40.10">
    <property type="entry name" value="Immunoglobulins"/>
    <property type="match status" value="1"/>
</dbReference>
<dbReference type="InterPro" id="IPR013783">
    <property type="entry name" value="Ig-like_fold"/>
</dbReference>
<evidence type="ECO:0000313" key="1">
    <source>
        <dbReference type="EMBL" id="KAF0746393.1"/>
    </source>
</evidence>
<dbReference type="AlphaFoldDB" id="A0A6A5A871"/>
<feature type="non-terminal residue" evidence="1">
    <location>
        <position position="279"/>
    </location>
</feature>
<proteinExistence type="predicted"/>
<evidence type="ECO:0008006" key="3">
    <source>
        <dbReference type="Google" id="ProtNLM"/>
    </source>
</evidence>
<dbReference type="EMBL" id="VJMI01013988">
    <property type="protein sequence ID" value="KAF0746393.1"/>
    <property type="molecule type" value="Genomic_DNA"/>
</dbReference>
<reference evidence="1 2" key="1">
    <citation type="submission" date="2019-06" db="EMBL/GenBank/DDBJ databases">
        <title>Genomics analysis of Aphanomyces spp. identifies a new class of oomycete effector associated with host adaptation.</title>
        <authorList>
            <person name="Gaulin E."/>
        </authorList>
    </citation>
    <scope>NUCLEOTIDE SEQUENCE [LARGE SCALE GENOMIC DNA]</scope>
    <source>
        <strain evidence="1 2">E</strain>
    </source>
</reference>
<gene>
    <name evidence="1" type="ORF">AaE_008146</name>
</gene>
<dbReference type="SUPFAM" id="SSF49265">
    <property type="entry name" value="Fibronectin type III"/>
    <property type="match status" value="1"/>
</dbReference>
<dbReference type="InterPro" id="IPR036116">
    <property type="entry name" value="FN3_sf"/>
</dbReference>
<dbReference type="Proteomes" id="UP000469452">
    <property type="component" value="Unassembled WGS sequence"/>
</dbReference>
<evidence type="ECO:0000313" key="2">
    <source>
        <dbReference type="Proteomes" id="UP000469452"/>
    </source>
</evidence>
<accession>A0A6A5A871</accession>
<name>A0A6A5A871_APHAT</name>
<sequence length="279" mass="29108">MNIGGTTTPAALPIGNVQVTRTAINVNQGYQWTVTFVSTLRNLPMLQLSVATTTGGAGIQSRVFEAVAGVAGGATTSPGTPEVQVLTLTHPTAAQAITGFFRASFMGSSWSTYIPATASATFVQNVLQELFTIGRVTVNPITSANFPANTIAWAITFNSIVGNVPALTVDATKLLPATSVARVYDGNNVVLPTGAWCTTLDLVCQAIYTYVRIGEQAVDYGFYDTNVPTVLTYTVMGLTTGTSYYSSVTAANALGLGPRAASFPPSIIPPKQVPSQPTS</sequence>
<organism evidence="1 2">
    <name type="scientific">Aphanomyces astaci</name>
    <name type="common">Crayfish plague agent</name>
    <dbReference type="NCBI Taxonomy" id="112090"/>
    <lineage>
        <taxon>Eukaryota</taxon>
        <taxon>Sar</taxon>
        <taxon>Stramenopiles</taxon>
        <taxon>Oomycota</taxon>
        <taxon>Saprolegniomycetes</taxon>
        <taxon>Saprolegniales</taxon>
        <taxon>Verrucalvaceae</taxon>
        <taxon>Aphanomyces</taxon>
    </lineage>
</organism>